<dbReference type="OrthoDB" id="5279542at2759"/>
<feature type="transmembrane region" description="Helical" evidence="2">
    <location>
        <begin position="62"/>
        <end position="87"/>
    </location>
</feature>
<evidence type="ECO:0000256" key="2">
    <source>
        <dbReference type="SAM" id="Phobius"/>
    </source>
</evidence>
<evidence type="ECO:0000313" key="3">
    <source>
        <dbReference type="EMBL" id="KAF2821971.1"/>
    </source>
</evidence>
<feature type="transmembrane region" description="Helical" evidence="2">
    <location>
        <begin position="220"/>
        <end position="242"/>
    </location>
</feature>
<feature type="transmembrane region" description="Helical" evidence="2">
    <location>
        <begin position="99"/>
        <end position="119"/>
    </location>
</feature>
<evidence type="ECO:0000313" key="4">
    <source>
        <dbReference type="Proteomes" id="UP000799424"/>
    </source>
</evidence>
<evidence type="ECO:0000256" key="1">
    <source>
        <dbReference type="SAM" id="MobiDB-lite"/>
    </source>
</evidence>
<gene>
    <name evidence="3" type="ORF">CC86DRAFT_330626</name>
</gene>
<dbReference type="AlphaFoldDB" id="A0A6A6ZLI5"/>
<keyword evidence="2" id="KW-1133">Transmembrane helix</keyword>
<dbReference type="Proteomes" id="UP000799424">
    <property type="component" value="Unassembled WGS sequence"/>
</dbReference>
<sequence length="352" mass="38633">MTAQTPAAEEPQTFNTRLNNADRYWKFKSALQTIAIIVGLIGIGAVGWLMSTVSIHYFEGTWLLWPTLLTFSCSVVWCAACIAVFILRKRPMHPGLRVAIDLILWLGFVGTVFCALVAYSELTQWGEFGEIDSFGSSGGYYGSGNGDYRLLSNGTWVWQTRGGYTTDDDGDSVSYTRDCDRNSTSRSSGNYGSMFTNCADQDAYLNTLWSQKTHRESVELTGLVCQFFGLILHFTLFIWACVDCAHHNRSKVSNDAEKLAANIVQTMITNGAIVPPPNQAHMRPWGQQQVGYYQLPQQGQMQAYPMATMSPQGMPVGQPGPPQEYRGPQGGAGPVGGVAGPSNEKTMGPRYA</sequence>
<organism evidence="3 4">
    <name type="scientific">Ophiobolus disseminans</name>
    <dbReference type="NCBI Taxonomy" id="1469910"/>
    <lineage>
        <taxon>Eukaryota</taxon>
        <taxon>Fungi</taxon>
        <taxon>Dikarya</taxon>
        <taxon>Ascomycota</taxon>
        <taxon>Pezizomycotina</taxon>
        <taxon>Dothideomycetes</taxon>
        <taxon>Pleosporomycetidae</taxon>
        <taxon>Pleosporales</taxon>
        <taxon>Pleosporineae</taxon>
        <taxon>Phaeosphaeriaceae</taxon>
        <taxon>Ophiobolus</taxon>
    </lineage>
</organism>
<keyword evidence="2" id="KW-0812">Transmembrane</keyword>
<feature type="compositionally biased region" description="Gly residues" evidence="1">
    <location>
        <begin position="328"/>
        <end position="339"/>
    </location>
</feature>
<reference evidence="3" key="1">
    <citation type="journal article" date="2020" name="Stud. Mycol.">
        <title>101 Dothideomycetes genomes: a test case for predicting lifestyles and emergence of pathogens.</title>
        <authorList>
            <person name="Haridas S."/>
            <person name="Albert R."/>
            <person name="Binder M."/>
            <person name="Bloem J."/>
            <person name="Labutti K."/>
            <person name="Salamov A."/>
            <person name="Andreopoulos B."/>
            <person name="Baker S."/>
            <person name="Barry K."/>
            <person name="Bills G."/>
            <person name="Bluhm B."/>
            <person name="Cannon C."/>
            <person name="Castanera R."/>
            <person name="Culley D."/>
            <person name="Daum C."/>
            <person name="Ezra D."/>
            <person name="Gonzalez J."/>
            <person name="Henrissat B."/>
            <person name="Kuo A."/>
            <person name="Liang C."/>
            <person name="Lipzen A."/>
            <person name="Lutzoni F."/>
            <person name="Magnuson J."/>
            <person name="Mondo S."/>
            <person name="Nolan M."/>
            <person name="Ohm R."/>
            <person name="Pangilinan J."/>
            <person name="Park H.-J."/>
            <person name="Ramirez L."/>
            <person name="Alfaro M."/>
            <person name="Sun H."/>
            <person name="Tritt A."/>
            <person name="Yoshinaga Y."/>
            <person name="Zwiers L.-H."/>
            <person name="Turgeon B."/>
            <person name="Goodwin S."/>
            <person name="Spatafora J."/>
            <person name="Crous P."/>
            <person name="Grigoriev I."/>
        </authorList>
    </citation>
    <scope>NUCLEOTIDE SEQUENCE</scope>
    <source>
        <strain evidence="3">CBS 113818</strain>
    </source>
</reference>
<feature type="transmembrane region" description="Helical" evidence="2">
    <location>
        <begin position="30"/>
        <end position="50"/>
    </location>
</feature>
<feature type="region of interest" description="Disordered" evidence="1">
    <location>
        <begin position="314"/>
        <end position="352"/>
    </location>
</feature>
<keyword evidence="2" id="KW-0472">Membrane</keyword>
<accession>A0A6A6ZLI5</accession>
<protein>
    <submittedName>
        <fullName evidence="3">Uncharacterized protein</fullName>
    </submittedName>
</protein>
<keyword evidence="4" id="KW-1185">Reference proteome</keyword>
<dbReference type="EMBL" id="MU006235">
    <property type="protein sequence ID" value="KAF2821971.1"/>
    <property type="molecule type" value="Genomic_DNA"/>
</dbReference>
<name>A0A6A6ZLI5_9PLEO</name>
<proteinExistence type="predicted"/>